<protein>
    <recommendedName>
        <fullName evidence="4">Peptidase M50 domain-containing protein</fullName>
    </recommendedName>
</protein>
<organism evidence="1 3">
    <name type="scientific">Candidatus Hakubella thermalkaliphila</name>
    <dbReference type="NCBI Taxonomy" id="2754717"/>
    <lineage>
        <taxon>Bacteria</taxon>
        <taxon>Bacillati</taxon>
        <taxon>Actinomycetota</taxon>
        <taxon>Actinomycetota incertae sedis</taxon>
        <taxon>Candidatus Hakubellales</taxon>
        <taxon>Candidatus Hakubellaceae</taxon>
        <taxon>Candidatus Hakubella</taxon>
    </lineage>
</organism>
<evidence type="ECO:0000313" key="1">
    <source>
        <dbReference type="EMBL" id="GFP26450.1"/>
    </source>
</evidence>
<evidence type="ECO:0000313" key="2">
    <source>
        <dbReference type="EMBL" id="GFP26451.1"/>
    </source>
</evidence>
<dbReference type="AlphaFoldDB" id="A0A6V8P3Q1"/>
<dbReference type="Proteomes" id="UP000543224">
    <property type="component" value="Unassembled WGS sequence"/>
</dbReference>
<reference evidence="1 3" key="1">
    <citation type="journal article" date="2020" name="Front. Microbiol.">
        <title>Single-cell genomics of novel Actinobacteria with the Wood-Ljungdahl pathway discovered in a serpentinizing system.</title>
        <authorList>
            <person name="Merino N."/>
            <person name="Kawai M."/>
            <person name="Boyd E.S."/>
            <person name="Colman D.R."/>
            <person name="McGlynn S.E."/>
            <person name="Nealson K.H."/>
            <person name="Kurokawa K."/>
            <person name="Hongoh Y."/>
        </authorList>
    </citation>
    <scope>NUCLEOTIDE SEQUENCE [LARGE SCALE GENOMIC DNA]</scope>
    <source>
        <strain evidence="1 3">S25</strain>
    </source>
</reference>
<comment type="caution">
    <text evidence="1">The sequence shown here is derived from an EMBL/GenBank/DDBJ whole genome shotgun (WGS) entry which is preliminary data.</text>
</comment>
<name>A0A6V8P3Q1_9ACTN</name>
<proteinExistence type="predicted"/>
<feature type="non-terminal residue" evidence="1">
    <location>
        <position position="35"/>
    </location>
</feature>
<evidence type="ECO:0000313" key="3">
    <source>
        <dbReference type="Proteomes" id="UP000543224"/>
    </source>
</evidence>
<dbReference type="EMBL" id="BLRX01000619">
    <property type="protein sequence ID" value="GFP26450.1"/>
    <property type="molecule type" value="Genomic_DNA"/>
</dbReference>
<evidence type="ECO:0008006" key="4">
    <source>
        <dbReference type="Google" id="ProtNLM"/>
    </source>
</evidence>
<accession>A0A6V8P3Q1</accession>
<gene>
    <name evidence="1" type="ORF">HKBW3S25_01943</name>
    <name evidence="2" type="ORF">HKBW3S25_01944</name>
</gene>
<sequence>MSFLFTMAVSIIAFGAMIVAHEFGHFLAAKISGIG</sequence>
<dbReference type="EMBL" id="BLRX01000620">
    <property type="protein sequence ID" value="GFP26451.1"/>
    <property type="molecule type" value="Genomic_DNA"/>
</dbReference>